<evidence type="ECO:0000313" key="1">
    <source>
        <dbReference type="EMBL" id="PWR72598.1"/>
    </source>
</evidence>
<keyword evidence="2" id="KW-1185">Reference proteome</keyword>
<evidence type="ECO:0000313" key="2">
    <source>
        <dbReference type="Proteomes" id="UP000245657"/>
    </source>
</evidence>
<proteinExistence type="predicted"/>
<comment type="caution">
    <text evidence="1">The sequence shown here is derived from an EMBL/GenBank/DDBJ whole genome shotgun (WGS) entry which is preliminary data.</text>
</comment>
<accession>A0A2V2N7W2</accession>
<reference evidence="1 2" key="1">
    <citation type="submission" date="2018-05" db="EMBL/GenBank/DDBJ databases">
        <title>Draft genome of Methanospirillum lacunae Ki8-1.</title>
        <authorList>
            <person name="Dueholm M.S."/>
            <person name="Nielsen P.H."/>
            <person name="Bakmann L.F."/>
            <person name="Otzen D.E."/>
        </authorList>
    </citation>
    <scope>NUCLEOTIDE SEQUENCE [LARGE SCALE GENOMIC DNA]</scope>
    <source>
        <strain evidence="1 2">Ki8-1</strain>
    </source>
</reference>
<gene>
    <name evidence="1" type="ORF">DK846_06425</name>
</gene>
<protein>
    <submittedName>
        <fullName evidence="1">Uncharacterized protein</fullName>
    </submittedName>
</protein>
<organism evidence="1 2">
    <name type="scientific">Methanospirillum lacunae</name>
    <dbReference type="NCBI Taxonomy" id="668570"/>
    <lineage>
        <taxon>Archaea</taxon>
        <taxon>Methanobacteriati</taxon>
        <taxon>Methanobacteriota</taxon>
        <taxon>Stenosarchaea group</taxon>
        <taxon>Methanomicrobia</taxon>
        <taxon>Methanomicrobiales</taxon>
        <taxon>Methanospirillaceae</taxon>
        <taxon>Methanospirillum</taxon>
    </lineage>
</organism>
<name>A0A2V2N7W2_9EURY</name>
<sequence length="162" mass="18572">MFSLLIAPSSLLAEALNKYLKREVKDVLIISGEVPLIRYQIQPGKFRLKTEKVSSGQEVYEVLQKAKESLILIEHDPTFYDYNADVIRTIGLLSRKMTAGNQTILLLGTRPDTWLNKFESYVHKIENIEWTIQDKQKSSLRSAMRCNQISLHEFIKTGSVLS</sequence>
<dbReference type="Proteomes" id="UP000245657">
    <property type="component" value="Unassembled WGS sequence"/>
</dbReference>
<dbReference type="EMBL" id="QGMY01000006">
    <property type="protein sequence ID" value="PWR72598.1"/>
    <property type="molecule type" value="Genomic_DNA"/>
</dbReference>
<dbReference type="AlphaFoldDB" id="A0A2V2N7W2"/>